<accession>A0A4Z2GTD7</accession>
<comment type="caution">
    <text evidence="1">The sequence shown here is derived from an EMBL/GenBank/DDBJ whole genome shotgun (WGS) entry which is preliminary data.</text>
</comment>
<proteinExistence type="predicted"/>
<dbReference type="EMBL" id="SRLO01000421">
    <property type="protein sequence ID" value="TNN56776.1"/>
    <property type="molecule type" value="Genomic_DNA"/>
</dbReference>
<evidence type="ECO:0000313" key="2">
    <source>
        <dbReference type="Proteomes" id="UP000314294"/>
    </source>
</evidence>
<organism evidence="1 2">
    <name type="scientific">Liparis tanakae</name>
    <name type="common">Tanaka's snailfish</name>
    <dbReference type="NCBI Taxonomy" id="230148"/>
    <lineage>
        <taxon>Eukaryota</taxon>
        <taxon>Metazoa</taxon>
        <taxon>Chordata</taxon>
        <taxon>Craniata</taxon>
        <taxon>Vertebrata</taxon>
        <taxon>Euteleostomi</taxon>
        <taxon>Actinopterygii</taxon>
        <taxon>Neopterygii</taxon>
        <taxon>Teleostei</taxon>
        <taxon>Neoteleostei</taxon>
        <taxon>Acanthomorphata</taxon>
        <taxon>Eupercaria</taxon>
        <taxon>Perciformes</taxon>
        <taxon>Cottioidei</taxon>
        <taxon>Cottales</taxon>
        <taxon>Liparidae</taxon>
        <taxon>Liparis</taxon>
    </lineage>
</organism>
<sequence>MSERPAECFLQRSVILFSPSPRLSIGSLISFSGHVGSPSLTGVSAPSDYGGKNRSQLGQQMPLAFRLALALRTLAPPPRSASTANHA</sequence>
<reference evidence="1 2" key="1">
    <citation type="submission" date="2019-03" db="EMBL/GenBank/DDBJ databases">
        <title>First draft genome of Liparis tanakae, snailfish: a comprehensive survey of snailfish specific genes.</title>
        <authorList>
            <person name="Kim W."/>
            <person name="Song I."/>
            <person name="Jeong J.-H."/>
            <person name="Kim D."/>
            <person name="Kim S."/>
            <person name="Ryu S."/>
            <person name="Song J.Y."/>
            <person name="Lee S.K."/>
        </authorList>
    </citation>
    <scope>NUCLEOTIDE SEQUENCE [LARGE SCALE GENOMIC DNA]</scope>
    <source>
        <tissue evidence="1">Muscle</tissue>
    </source>
</reference>
<protein>
    <submittedName>
        <fullName evidence="1">Uncharacterized protein</fullName>
    </submittedName>
</protein>
<name>A0A4Z2GTD7_9TELE</name>
<evidence type="ECO:0000313" key="1">
    <source>
        <dbReference type="EMBL" id="TNN56776.1"/>
    </source>
</evidence>
<dbReference type="AlphaFoldDB" id="A0A4Z2GTD7"/>
<gene>
    <name evidence="1" type="ORF">EYF80_033034</name>
</gene>
<keyword evidence="2" id="KW-1185">Reference proteome</keyword>
<dbReference type="Proteomes" id="UP000314294">
    <property type="component" value="Unassembled WGS sequence"/>
</dbReference>